<comment type="catalytic activity">
    <reaction evidence="9">
        <text>a hydroperoxide + NADH + H(+) = an alcohol + NAD(+) + H2O</text>
        <dbReference type="Rhea" id="RHEA:62628"/>
        <dbReference type="ChEBI" id="CHEBI:15377"/>
        <dbReference type="ChEBI" id="CHEBI:15378"/>
        <dbReference type="ChEBI" id="CHEBI:30879"/>
        <dbReference type="ChEBI" id="CHEBI:35924"/>
        <dbReference type="ChEBI" id="CHEBI:57540"/>
        <dbReference type="ChEBI" id="CHEBI:57945"/>
        <dbReference type="EC" id="1.11.1.26"/>
    </reaction>
</comment>
<dbReference type="Pfam" id="PF00578">
    <property type="entry name" value="AhpC-TSA"/>
    <property type="match status" value="1"/>
</dbReference>
<keyword evidence="13" id="KW-1185">Reference proteome</keyword>
<dbReference type="RefSeq" id="WP_124081863.1">
    <property type="nucleotide sequence ID" value="NZ_UWPJ01000039.1"/>
</dbReference>
<gene>
    <name evidence="12" type="primary">ahpC_3</name>
    <name evidence="12" type="ORF">PIGHUM_04380</name>
</gene>
<dbReference type="SUPFAM" id="SSF52833">
    <property type="entry name" value="Thioredoxin-like"/>
    <property type="match status" value="1"/>
</dbReference>
<evidence type="ECO:0000256" key="4">
    <source>
        <dbReference type="ARBA" id="ARBA00022559"/>
    </source>
</evidence>
<keyword evidence="4 12" id="KW-0575">Peroxidase</keyword>
<dbReference type="PIRSF" id="PIRSF000239">
    <property type="entry name" value="AHPC"/>
    <property type="match status" value="1"/>
</dbReference>
<dbReference type="InterPro" id="IPR013766">
    <property type="entry name" value="Thioredoxin_domain"/>
</dbReference>
<accession>A0A3P4B8K4</accession>
<dbReference type="OrthoDB" id="9812811at2"/>
<evidence type="ECO:0000313" key="13">
    <source>
        <dbReference type="Proteomes" id="UP000277294"/>
    </source>
</evidence>
<dbReference type="Gene3D" id="3.40.30.10">
    <property type="entry name" value="Glutaredoxin"/>
    <property type="match status" value="1"/>
</dbReference>
<keyword evidence="6 12" id="KW-0560">Oxidoreductase</keyword>
<dbReference type="GO" id="GO:0008379">
    <property type="term" value="F:thioredoxin peroxidase activity"/>
    <property type="evidence" value="ECO:0007669"/>
    <property type="project" value="TreeGrafter"/>
</dbReference>
<dbReference type="GO" id="GO:0006979">
    <property type="term" value="P:response to oxidative stress"/>
    <property type="evidence" value="ECO:0007669"/>
    <property type="project" value="TreeGrafter"/>
</dbReference>
<dbReference type="GO" id="GO:0042744">
    <property type="term" value="P:hydrogen peroxide catabolic process"/>
    <property type="evidence" value="ECO:0007669"/>
    <property type="project" value="TreeGrafter"/>
</dbReference>
<dbReference type="GO" id="GO:0033554">
    <property type="term" value="P:cellular response to stress"/>
    <property type="evidence" value="ECO:0007669"/>
    <property type="project" value="TreeGrafter"/>
</dbReference>
<dbReference type="InterPro" id="IPR024706">
    <property type="entry name" value="Peroxiredoxin_AhpC-typ"/>
</dbReference>
<dbReference type="EC" id="1.11.1.26" evidence="2"/>
<evidence type="ECO:0000256" key="9">
    <source>
        <dbReference type="ARBA" id="ARBA00047572"/>
    </source>
</evidence>
<proteinExistence type="predicted"/>
<evidence type="ECO:0000313" key="12">
    <source>
        <dbReference type="EMBL" id="VCU72281.1"/>
    </source>
</evidence>
<dbReference type="PANTHER" id="PTHR10681:SF121">
    <property type="entry name" value="ALKYL HYDROPEROXIDE REDUCTASE C"/>
    <property type="match status" value="1"/>
</dbReference>
<dbReference type="PANTHER" id="PTHR10681">
    <property type="entry name" value="THIOREDOXIN PEROXIDASE"/>
    <property type="match status" value="1"/>
</dbReference>
<dbReference type="EMBL" id="UWPJ01000039">
    <property type="protein sequence ID" value="VCU72281.1"/>
    <property type="molecule type" value="Genomic_DNA"/>
</dbReference>
<feature type="domain" description="Thioredoxin" evidence="11">
    <location>
        <begin position="11"/>
        <end position="167"/>
    </location>
</feature>
<evidence type="ECO:0000256" key="2">
    <source>
        <dbReference type="ARBA" id="ARBA00013021"/>
    </source>
</evidence>
<feature type="active site" description="Cysteine sulfenic acid (-SOH) intermediate; for peroxidase activity" evidence="10">
    <location>
        <position position="57"/>
    </location>
</feature>
<dbReference type="GO" id="GO:0005829">
    <property type="term" value="C:cytosol"/>
    <property type="evidence" value="ECO:0007669"/>
    <property type="project" value="TreeGrafter"/>
</dbReference>
<protein>
    <recommendedName>
        <fullName evidence="3">Alkyl hydroperoxide reductase C</fullName>
        <ecNumber evidence="2">1.11.1.26</ecNumber>
    </recommendedName>
    <alternativeName>
        <fullName evidence="8">Peroxiredoxin</fullName>
    </alternativeName>
</protein>
<keyword evidence="5" id="KW-0049">Antioxidant</keyword>
<evidence type="ECO:0000256" key="5">
    <source>
        <dbReference type="ARBA" id="ARBA00022862"/>
    </source>
</evidence>
<organism evidence="12 13">
    <name type="scientific">Pigmentiphaga humi</name>
    <dbReference type="NCBI Taxonomy" id="2478468"/>
    <lineage>
        <taxon>Bacteria</taxon>
        <taxon>Pseudomonadati</taxon>
        <taxon>Pseudomonadota</taxon>
        <taxon>Betaproteobacteria</taxon>
        <taxon>Burkholderiales</taxon>
        <taxon>Alcaligenaceae</taxon>
        <taxon>Pigmentiphaga</taxon>
    </lineage>
</organism>
<evidence type="ECO:0000256" key="8">
    <source>
        <dbReference type="ARBA" id="ARBA00032077"/>
    </source>
</evidence>
<evidence type="ECO:0000256" key="1">
    <source>
        <dbReference type="ARBA" id="ARBA00011654"/>
    </source>
</evidence>
<keyword evidence="7" id="KW-0676">Redox-active center</keyword>
<evidence type="ECO:0000256" key="10">
    <source>
        <dbReference type="PIRSR" id="PIRSR000239-1"/>
    </source>
</evidence>
<dbReference type="InterPro" id="IPR000866">
    <property type="entry name" value="AhpC/TSA"/>
</dbReference>
<dbReference type="GO" id="GO:0102039">
    <property type="term" value="F:NADH-dependent peroxiredoxin activity"/>
    <property type="evidence" value="ECO:0007669"/>
    <property type="project" value="UniProtKB-EC"/>
</dbReference>
<evidence type="ECO:0000256" key="3">
    <source>
        <dbReference type="ARBA" id="ARBA00017462"/>
    </source>
</evidence>
<name>A0A3P4B8K4_9BURK</name>
<sequence length="183" mass="19662">MKSIGTKLDPFKVTSVKPGFNQPEEDGGSAFEVLTERSFPGKWKVVYFTAKDFSAICGAEIAGFAALADAFAACGAVLLGGSVDNEYAKLAWRRESPVLSRLNHHQFADSAGVLVDQLGVRDRIEGVAVRATFIIDPDNTIQHVSANNLKAGRNPDETLRILQLLQSGDNAPAHRRAGMPGQP</sequence>
<evidence type="ECO:0000256" key="7">
    <source>
        <dbReference type="ARBA" id="ARBA00023284"/>
    </source>
</evidence>
<dbReference type="InterPro" id="IPR050217">
    <property type="entry name" value="Peroxiredoxin"/>
</dbReference>
<dbReference type="GO" id="GO:0045454">
    <property type="term" value="P:cell redox homeostasis"/>
    <property type="evidence" value="ECO:0007669"/>
    <property type="project" value="TreeGrafter"/>
</dbReference>
<comment type="subunit">
    <text evidence="1">Homodimer; disulfide-linked, upon oxidation. 5 homodimers assemble to form a ring-like decamer.</text>
</comment>
<dbReference type="InterPro" id="IPR036249">
    <property type="entry name" value="Thioredoxin-like_sf"/>
</dbReference>
<reference evidence="12 13" key="1">
    <citation type="submission" date="2018-10" db="EMBL/GenBank/DDBJ databases">
        <authorList>
            <person name="Criscuolo A."/>
        </authorList>
    </citation>
    <scope>NUCLEOTIDE SEQUENCE [LARGE SCALE GENOMIC DNA]</scope>
    <source>
        <strain evidence="12">DnA1</strain>
    </source>
</reference>
<dbReference type="PROSITE" id="PS51352">
    <property type="entry name" value="THIOREDOXIN_2"/>
    <property type="match status" value="1"/>
</dbReference>
<dbReference type="Proteomes" id="UP000277294">
    <property type="component" value="Unassembled WGS sequence"/>
</dbReference>
<evidence type="ECO:0000259" key="11">
    <source>
        <dbReference type="PROSITE" id="PS51352"/>
    </source>
</evidence>
<dbReference type="AlphaFoldDB" id="A0A3P4B8K4"/>
<evidence type="ECO:0000256" key="6">
    <source>
        <dbReference type="ARBA" id="ARBA00023002"/>
    </source>
</evidence>